<gene>
    <name evidence="8" type="primary">atpH</name>
    <name evidence="9" type="ORF">AUMI_12110</name>
</gene>
<dbReference type="KEGG" id="amin:AUMI_12110"/>
<accession>A0A173LV70</accession>
<comment type="subcellular location">
    <subcellularLocation>
        <location evidence="8">Cell membrane</location>
        <topology evidence="8">Peripheral membrane protein</topology>
    </subcellularLocation>
    <subcellularLocation>
        <location evidence="1">Membrane</location>
    </subcellularLocation>
</comment>
<comment type="function">
    <text evidence="8">F(1)F(0) ATP synthase produces ATP from ADP in the presence of a proton or sodium gradient. F-type ATPases consist of two structural domains, F(1) containing the extramembraneous catalytic core and F(0) containing the membrane proton channel, linked together by a central stalk and a peripheral stalk. During catalysis, ATP synthesis in the catalytic domain of F(1) is coupled via a rotary mechanism of the central stalk subunits to proton translocation.</text>
</comment>
<comment type="similarity">
    <text evidence="8">Belongs to the ATPase delta chain family.</text>
</comment>
<evidence type="ECO:0000256" key="3">
    <source>
        <dbReference type="ARBA" id="ARBA00022781"/>
    </source>
</evidence>
<evidence type="ECO:0000256" key="8">
    <source>
        <dbReference type="HAMAP-Rule" id="MF_01416"/>
    </source>
</evidence>
<evidence type="ECO:0000313" key="10">
    <source>
        <dbReference type="Proteomes" id="UP000243847"/>
    </source>
</evidence>
<dbReference type="Pfam" id="PF00213">
    <property type="entry name" value="OSCP"/>
    <property type="match status" value="2"/>
</dbReference>
<dbReference type="EMBL" id="AP017457">
    <property type="protein sequence ID" value="BAU98753.1"/>
    <property type="molecule type" value="Genomic_DNA"/>
</dbReference>
<dbReference type="InterPro" id="IPR020781">
    <property type="entry name" value="ATPase_OSCP/d_CS"/>
</dbReference>
<keyword evidence="3 8" id="KW-0375">Hydrogen ion transport</keyword>
<comment type="function">
    <text evidence="8">This protein is part of the stalk that links CF(0) to CF(1). It either transmits conformational changes from CF(0) to CF(1) or is implicated in proton conduction.</text>
</comment>
<dbReference type="GeneID" id="80451394"/>
<keyword evidence="7 8" id="KW-0066">ATP synthesis</keyword>
<proteinExistence type="inferred from homology"/>
<dbReference type="HAMAP" id="MF_01416">
    <property type="entry name" value="ATP_synth_delta_bact"/>
    <property type="match status" value="1"/>
</dbReference>
<dbReference type="AlphaFoldDB" id="A0A173LV70"/>
<dbReference type="PANTHER" id="PTHR11910">
    <property type="entry name" value="ATP SYNTHASE DELTA CHAIN"/>
    <property type="match status" value="1"/>
</dbReference>
<dbReference type="OrthoDB" id="5242917at2"/>
<dbReference type="PRINTS" id="PR00125">
    <property type="entry name" value="ATPASEDELTA"/>
</dbReference>
<keyword evidence="5 8" id="KW-0472">Membrane</keyword>
<keyword evidence="2 8" id="KW-0813">Transport</keyword>
<keyword evidence="8" id="KW-1003">Cell membrane</keyword>
<dbReference type="GO" id="GO:0045259">
    <property type="term" value="C:proton-transporting ATP synthase complex"/>
    <property type="evidence" value="ECO:0007669"/>
    <property type="project" value="UniProtKB-KW"/>
</dbReference>
<dbReference type="PROSITE" id="PS00389">
    <property type="entry name" value="ATPASE_DELTA"/>
    <property type="match status" value="1"/>
</dbReference>
<evidence type="ECO:0000256" key="2">
    <source>
        <dbReference type="ARBA" id="ARBA00022448"/>
    </source>
</evidence>
<dbReference type="RefSeq" id="WP_096380367.1">
    <property type="nucleotide sequence ID" value="NZ_AP017457.1"/>
</dbReference>
<dbReference type="InterPro" id="IPR000711">
    <property type="entry name" value="ATPase_OSCP/dsu"/>
</dbReference>
<dbReference type="GO" id="GO:0046933">
    <property type="term" value="F:proton-transporting ATP synthase activity, rotational mechanism"/>
    <property type="evidence" value="ECO:0007669"/>
    <property type="project" value="UniProtKB-UniRule"/>
</dbReference>
<sequence>MGSASRHAIESSKAALAGLGAKANLALGEQLFAAGRALAESAQLRAVLADPAVPTADKTALLGKVFGKGLDATSSKLLGQIVSYRWSNQDDLLAGVEEIAIRAAVSGAKKNESVDAELFAFSRAVSSDAELELGLGSKLGDPKAKAALVVKLLKGKASAATIAIVSSLVQQPRGRRIGALLSYAADIVADQAGATIATVTSAQPIAPAQLTSLSKTLAKVYGRELNINLVIDPAIIGGLRVQVGDDVIDGSVSSRIQELRLQLAG</sequence>
<evidence type="ECO:0000256" key="6">
    <source>
        <dbReference type="ARBA" id="ARBA00023196"/>
    </source>
</evidence>
<evidence type="ECO:0000256" key="7">
    <source>
        <dbReference type="ARBA" id="ARBA00023310"/>
    </source>
</evidence>
<keyword evidence="4 8" id="KW-0406">Ion transport</keyword>
<keyword evidence="6 8" id="KW-0139">CF(1)</keyword>
<evidence type="ECO:0000313" key="9">
    <source>
        <dbReference type="EMBL" id="BAU98753.1"/>
    </source>
</evidence>
<evidence type="ECO:0000256" key="4">
    <source>
        <dbReference type="ARBA" id="ARBA00023065"/>
    </source>
</evidence>
<organism evidence="9 10">
    <name type="scientific">Aurantimicrobium minutum</name>
    <dbReference type="NCBI Taxonomy" id="708131"/>
    <lineage>
        <taxon>Bacteria</taxon>
        <taxon>Bacillati</taxon>
        <taxon>Actinomycetota</taxon>
        <taxon>Actinomycetes</taxon>
        <taxon>Micrococcales</taxon>
        <taxon>Microbacteriaceae</taxon>
        <taxon>Aurantimicrobium</taxon>
    </lineage>
</organism>
<dbReference type="Proteomes" id="UP000243847">
    <property type="component" value="Chromosome sequence1"/>
</dbReference>
<evidence type="ECO:0000256" key="1">
    <source>
        <dbReference type="ARBA" id="ARBA00004370"/>
    </source>
</evidence>
<reference evidence="9 10" key="1">
    <citation type="journal article" date="2016" name="Genome Announc.">
        <title>Complete Genome Sequence of Aurantimicrobium minutum Type Strain KNCT, a Planktonic Ultramicrobacterium Isolated from River Water.</title>
        <authorList>
            <person name="Nakai R."/>
            <person name="Fujisawa T."/>
            <person name="Nakamura Y."/>
            <person name="Nishide H."/>
            <person name="Uchiyama I."/>
            <person name="Baba T."/>
            <person name="Toyoda A."/>
            <person name="Fujiyama A."/>
            <person name="Naganuma T."/>
            <person name="Niki H."/>
        </authorList>
    </citation>
    <scope>NUCLEOTIDE SEQUENCE [LARGE SCALE GENOMIC DNA]</scope>
    <source>
        <strain evidence="9 10">KNC</strain>
    </source>
</reference>
<dbReference type="GO" id="GO:0005886">
    <property type="term" value="C:plasma membrane"/>
    <property type="evidence" value="ECO:0007669"/>
    <property type="project" value="UniProtKB-SubCell"/>
</dbReference>
<protein>
    <recommendedName>
        <fullName evidence="8">ATP synthase subunit delta</fullName>
    </recommendedName>
    <alternativeName>
        <fullName evidence="8">ATP synthase F(1) sector subunit delta</fullName>
    </alternativeName>
    <alternativeName>
        <fullName evidence="8">F-type ATPase subunit delta</fullName>
        <shortName evidence="8">F-ATPase subunit delta</shortName>
    </alternativeName>
</protein>
<name>A0A173LV70_9MICO</name>
<dbReference type="NCBIfam" id="NF009967">
    <property type="entry name" value="PRK13430.1"/>
    <property type="match status" value="1"/>
</dbReference>
<dbReference type="NCBIfam" id="TIGR01145">
    <property type="entry name" value="ATP_synt_delta"/>
    <property type="match status" value="1"/>
</dbReference>
<evidence type="ECO:0000256" key="5">
    <source>
        <dbReference type="ARBA" id="ARBA00023136"/>
    </source>
</evidence>